<protein>
    <submittedName>
        <fullName evidence="1">Hydrolase</fullName>
    </submittedName>
</protein>
<organism evidence="1 2">
    <name type="scientific">Pyrococcus kukulkanii</name>
    <dbReference type="NCBI Taxonomy" id="1609559"/>
    <lineage>
        <taxon>Archaea</taxon>
        <taxon>Methanobacteriati</taxon>
        <taxon>Methanobacteriota</taxon>
        <taxon>Thermococci</taxon>
        <taxon>Thermococcales</taxon>
        <taxon>Thermococcaceae</taxon>
        <taxon>Pyrococcus</taxon>
    </lineage>
</organism>
<name>A0A127BDV9_9EURY</name>
<dbReference type="RefSeq" id="WP_068324326.1">
    <property type="nucleotide sequence ID" value="NZ_CP010835.1"/>
</dbReference>
<gene>
    <name evidence="1" type="ORF">TQ32_10315</name>
</gene>
<dbReference type="KEGG" id="pyc:TQ32_10315"/>
<dbReference type="GO" id="GO:0016787">
    <property type="term" value="F:hydrolase activity"/>
    <property type="evidence" value="ECO:0007669"/>
    <property type="project" value="UniProtKB-KW"/>
</dbReference>
<evidence type="ECO:0000313" key="1">
    <source>
        <dbReference type="EMBL" id="AMM54836.1"/>
    </source>
</evidence>
<reference evidence="1 2" key="2">
    <citation type="journal article" date="2016" name="Int. J. Syst. Evol. Microbiol.">
        <title>Pyrococcus kukulkanii sp. nov., a hyperthermophilic, piezophilic archaeon isolated from a deep-sea hydrothermal vent.</title>
        <authorList>
            <person name="Callac N."/>
            <person name="Oger P."/>
            <person name="Lesongeur F."/>
            <person name="Rattray J.E."/>
            <person name="Vannier P."/>
            <person name="Michoud G."/>
            <person name="Beauverger M."/>
            <person name="Gayet N."/>
            <person name="Rouxel O."/>
            <person name="Jebbar M."/>
            <person name="Godfroy A."/>
        </authorList>
    </citation>
    <scope>NUCLEOTIDE SEQUENCE [LARGE SCALE GENOMIC DNA]</scope>
    <source>
        <strain evidence="1 2">NCB100</strain>
    </source>
</reference>
<dbReference type="AlphaFoldDB" id="A0A127BDV9"/>
<sequence length="691" mass="78421">MRRGFIFTLDVLLAFILVSTIVVGVVTTQINTQSLYQTYMREQSMKSAGDVLTILRTVPLNQLVPGDVIKEWIQNGTLNTTLVSPDMSPLDILATYWAIQPLYPSVDYKRRAKTVVNYVLQRLLPGYGYELVVSNESFIRTSSPQVAGDISTSSTVLSGYSYNRTPRGYVARAYLTKIGKKENIYVVRGSYIEARTYSEDDAVVIRYIIPADAIPSDAVVNKIEWFIEPAWVGSNYEVYLNGILIWSGYVRNNKLISSDMYPRLLDLFTPGRINIFEVRVYRPPYYGGEDGAQYIKIYYTTSKLTTFKLPERIYFEDVKAKYGIKVWKYLFIPGYLKSISIKISVANVSSQTPISLSFMFDKEINISSTSCEYNAASRIKTCYWSNETISSTLFTNGYNYSHISSRYTTIIVRVGNENTYYPGIHLLGDNSYIDIKYDFKVLITPYSIDITEPITLPNLDWTNDVTITFNVPRGALPLWVRFQFPWLYIVDYGEPSQEVILTNNELNNVYLYKHPPNPFIHAFARLGFTRDTYDYKYRLIKNAITGGANTIEIRLGQGYQIQPKNGDGELTYILQAYAGYGEVFPKLIREGCSGYNISYYWVGDLNNPKYILAGTSPYCTVSADTLLMGRDTYAVDDAIIRLFNNLGGDGTRSNPLLIELPSSVTIEVVGMGDIPGLFTPITVTLRIWRES</sequence>
<dbReference type="PATRIC" id="fig|1609559.3.peg.2125"/>
<accession>A0A127BDV9</accession>
<proteinExistence type="predicted"/>
<dbReference type="GeneID" id="28492239"/>
<dbReference type="EMBL" id="CP010835">
    <property type="protein sequence ID" value="AMM54836.1"/>
    <property type="molecule type" value="Genomic_DNA"/>
</dbReference>
<dbReference type="Proteomes" id="UP000070587">
    <property type="component" value="Chromosome"/>
</dbReference>
<reference evidence="2" key="1">
    <citation type="submission" date="2015-02" db="EMBL/GenBank/DDBJ databases">
        <title>Pyrococcus kukulkanii sp. nov., a novel hyperthermophilic archaeon isolated from a deep-sea hydrothermal vent at the Guaymas Basin.</title>
        <authorList>
            <person name="Oger P.M."/>
            <person name="Callac N."/>
            <person name="Jebbar M."/>
            <person name="Godfroy A."/>
        </authorList>
    </citation>
    <scope>NUCLEOTIDE SEQUENCE [LARGE SCALE GENOMIC DNA]</scope>
    <source>
        <strain evidence="2">NCB100</strain>
    </source>
</reference>
<evidence type="ECO:0000313" key="2">
    <source>
        <dbReference type="Proteomes" id="UP000070587"/>
    </source>
</evidence>
<dbReference type="STRING" id="1609559.TQ32_10315"/>
<dbReference type="OrthoDB" id="85696at2157"/>
<keyword evidence="1" id="KW-0378">Hydrolase</keyword>